<evidence type="ECO:0000256" key="5">
    <source>
        <dbReference type="ARBA" id="ARBA00022884"/>
    </source>
</evidence>
<dbReference type="GO" id="GO:0016787">
    <property type="term" value="F:hydrolase activity"/>
    <property type="evidence" value="ECO:0007669"/>
    <property type="project" value="UniProtKB-KW"/>
</dbReference>
<evidence type="ECO:0000259" key="7">
    <source>
        <dbReference type="PROSITE" id="PS51195"/>
    </source>
</evidence>
<dbReference type="PROSITE" id="PS51195">
    <property type="entry name" value="Q_MOTIF"/>
    <property type="match status" value="1"/>
</dbReference>
<evidence type="ECO:0000256" key="3">
    <source>
        <dbReference type="ARBA" id="ARBA00022806"/>
    </source>
</evidence>
<proteinExistence type="predicted"/>
<keyword evidence="3" id="KW-0347">Helicase</keyword>
<dbReference type="Pfam" id="PF00270">
    <property type="entry name" value="DEAD"/>
    <property type="match status" value="1"/>
</dbReference>
<keyword evidence="4" id="KW-0067">ATP-binding</keyword>
<dbReference type="InterPro" id="IPR014014">
    <property type="entry name" value="RNA_helicase_DEAD_Q_motif"/>
</dbReference>
<keyword evidence="5" id="KW-0694">RNA-binding</keyword>
<keyword evidence="2" id="KW-0378">Hydrolase</keyword>
<dbReference type="GO" id="GO:0003723">
    <property type="term" value="F:RNA binding"/>
    <property type="evidence" value="ECO:0007669"/>
    <property type="project" value="UniProtKB-KW"/>
</dbReference>
<dbReference type="GO" id="GO:0005524">
    <property type="term" value="F:ATP binding"/>
    <property type="evidence" value="ECO:0007669"/>
    <property type="project" value="UniProtKB-KW"/>
</dbReference>
<dbReference type="InterPro" id="IPR011545">
    <property type="entry name" value="DEAD/DEAH_box_helicase_dom"/>
</dbReference>
<feature type="short sequence motif" description="Q motif" evidence="6">
    <location>
        <begin position="1"/>
        <end position="24"/>
    </location>
</feature>
<protein>
    <recommendedName>
        <fullName evidence="7">DEAD-box RNA helicase Q domain-containing protein</fullName>
    </recommendedName>
</protein>
<evidence type="ECO:0000313" key="8">
    <source>
        <dbReference type="EMBL" id="CAD1822882.1"/>
    </source>
</evidence>
<gene>
    <name evidence="8" type="ORF">CB5_LOCUS6093</name>
</gene>
<organism evidence="8">
    <name type="scientific">Ananas comosus var. bracteatus</name>
    <name type="common">red pineapple</name>
    <dbReference type="NCBI Taxonomy" id="296719"/>
    <lineage>
        <taxon>Eukaryota</taxon>
        <taxon>Viridiplantae</taxon>
        <taxon>Streptophyta</taxon>
        <taxon>Embryophyta</taxon>
        <taxon>Tracheophyta</taxon>
        <taxon>Spermatophyta</taxon>
        <taxon>Magnoliopsida</taxon>
        <taxon>Liliopsida</taxon>
        <taxon>Poales</taxon>
        <taxon>Bromeliaceae</taxon>
        <taxon>Bromelioideae</taxon>
        <taxon>Ananas</taxon>
    </lineage>
</organism>
<dbReference type="SUPFAM" id="SSF52540">
    <property type="entry name" value="P-loop containing nucleoside triphosphate hydrolases"/>
    <property type="match status" value="1"/>
</dbReference>
<name>A0A6V7NWB0_ANACO</name>
<evidence type="ECO:0000256" key="6">
    <source>
        <dbReference type="PROSITE-ProRule" id="PRU00552"/>
    </source>
</evidence>
<dbReference type="GO" id="GO:0003724">
    <property type="term" value="F:RNA helicase activity"/>
    <property type="evidence" value="ECO:0007669"/>
    <property type="project" value="InterPro"/>
</dbReference>
<accession>A0A6V7NWB0</accession>
<dbReference type="PANTHER" id="PTHR47958">
    <property type="entry name" value="ATP-DEPENDENT RNA HELICASE DBP3"/>
    <property type="match status" value="1"/>
</dbReference>
<evidence type="ECO:0000256" key="2">
    <source>
        <dbReference type="ARBA" id="ARBA00022801"/>
    </source>
</evidence>
<keyword evidence="1" id="KW-0547">Nucleotide-binding</keyword>
<sequence length="139" mass="15615">MRLSDPVLRKIREKGIVRPTPIQVQGLPVVLSGRDMIDIAFTGTGKTLVFVLPLIMAALQEELIMPVVPGEGPFGLLDWDGLEQHLRSGFAVILHPKVRFKALEVNNDLFLYFDGENDDVDEVVMRFWDVCSQQVSILI</sequence>
<evidence type="ECO:0000256" key="4">
    <source>
        <dbReference type="ARBA" id="ARBA00022840"/>
    </source>
</evidence>
<dbReference type="Gene3D" id="3.40.50.300">
    <property type="entry name" value="P-loop containing nucleotide triphosphate hydrolases"/>
    <property type="match status" value="1"/>
</dbReference>
<dbReference type="InterPro" id="IPR027417">
    <property type="entry name" value="P-loop_NTPase"/>
</dbReference>
<feature type="domain" description="DEAD-box RNA helicase Q" evidence="7">
    <location>
        <begin position="1"/>
        <end position="24"/>
    </location>
</feature>
<evidence type="ECO:0000256" key="1">
    <source>
        <dbReference type="ARBA" id="ARBA00022741"/>
    </source>
</evidence>
<reference evidence="8" key="1">
    <citation type="submission" date="2020-07" db="EMBL/GenBank/DDBJ databases">
        <authorList>
            <person name="Lin J."/>
        </authorList>
    </citation>
    <scope>NUCLEOTIDE SEQUENCE</scope>
</reference>
<dbReference type="EMBL" id="LR862142">
    <property type="protein sequence ID" value="CAD1822882.1"/>
    <property type="molecule type" value="Genomic_DNA"/>
</dbReference>
<dbReference type="AlphaFoldDB" id="A0A6V7NWB0"/>